<gene>
    <name evidence="3" type="primary">LOC128777072</name>
</gene>
<proteinExistence type="predicted"/>
<evidence type="ECO:0000256" key="1">
    <source>
        <dbReference type="SAM" id="MobiDB-lite"/>
    </source>
</evidence>
<dbReference type="AlphaFoldDB" id="A0A9W2VIP4"/>
<dbReference type="Proteomes" id="UP001165780">
    <property type="component" value="Unplaced"/>
</dbReference>
<reference evidence="3" key="1">
    <citation type="submission" date="2025-08" db="UniProtKB">
        <authorList>
            <consortium name="RefSeq"/>
        </authorList>
    </citation>
    <scope>IDENTIFICATION</scope>
    <source>
        <tissue evidence="3">Whole blood</tissue>
    </source>
</reference>
<organism evidence="2 3">
    <name type="scientific">Panthera pardus</name>
    <name type="common">Leopard</name>
    <name type="synonym">Felis pardus</name>
    <dbReference type="NCBI Taxonomy" id="9691"/>
    <lineage>
        <taxon>Eukaryota</taxon>
        <taxon>Metazoa</taxon>
        <taxon>Chordata</taxon>
        <taxon>Craniata</taxon>
        <taxon>Vertebrata</taxon>
        <taxon>Euteleostomi</taxon>
        <taxon>Mammalia</taxon>
        <taxon>Eutheria</taxon>
        <taxon>Laurasiatheria</taxon>
        <taxon>Carnivora</taxon>
        <taxon>Feliformia</taxon>
        <taxon>Felidae</taxon>
        <taxon>Pantherinae</taxon>
        <taxon>Panthera</taxon>
    </lineage>
</organism>
<feature type="compositionally biased region" description="Basic and acidic residues" evidence="1">
    <location>
        <begin position="113"/>
        <end position="150"/>
    </location>
</feature>
<feature type="region of interest" description="Disordered" evidence="1">
    <location>
        <begin position="1"/>
        <end position="187"/>
    </location>
</feature>
<evidence type="ECO:0000313" key="2">
    <source>
        <dbReference type="Proteomes" id="UP001165780"/>
    </source>
</evidence>
<sequence length="187" mass="21139">MRKRTTETVSTTGGRKAEAAARLFPPGPRAPSVTRSLHLRTQSPRQSPARHRLRPRLHAERTGARAPPQAPGVWPTQAGPAPRFSQHLHTQLQRCRTDQHSGPPTDIWSHNCEQQRKRTEAKDKILKKPREQPKRLEDDREKRKTKEEAKNGAWARGESGQGPRPALRCSRMGRSGRNGGIDRDQRA</sequence>
<evidence type="ECO:0000313" key="3">
    <source>
        <dbReference type="RefSeq" id="XP_053758476.1"/>
    </source>
</evidence>
<protein>
    <submittedName>
        <fullName evidence="3">Uncharacterized protein LOC128777072 isoform X2</fullName>
    </submittedName>
</protein>
<dbReference type="GeneID" id="128777072"/>
<name>A0A9W2VIP4_PANPR</name>
<keyword evidence="2" id="KW-1185">Reference proteome</keyword>
<dbReference type="RefSeq" id="XP_053758476.1">
    <property type="nucleotide sequence ID" value="XM_053902501.1"/>
</dbReference>
<accession>A0A9W2VIP4</accession>
<feature type="compositionally biased region" description="Polar residues" evidence="1">
    <location>
        <begin position="33"/>
        <end position="46"/>
    </location>
</feature>